<dbReference type="EMBL" id="GL348713">
    <property type="protein sequence ID" value="EFH68016.1"/>
    <property type="molecule type" value="Genomic_DNA"/>
</dbReference>
<dbReference type="Gramene" id="scaffold_105189.1">
    <property type="protein sequence ID" value="scaffold_105189.1"/>
    <property type="gene ID" value="scaffold_105189.1"/>
</dbReference>
<dbReference type="AlphaFoldDB" id="D7KKJ1"/>
<sequence>MVLFVIRPIQMDSCIFMLVPNFTRPRFIYNVVEQSLPFYDFLHVYFVMS</sequence>
<evidence type="ECO:0000313" key="1">
    <source>
        <dbReference type="EMBL" id="EFH68016.1"/>
    </source>
</evidence>
<evidence type="ECO:0000313" key="2">
    <source>
        <dbReference type="Proteomes" id="UP000008694"/>
    </source>
</evidence>
<dbReference type="HOGENOM" id="CLU_209352_0_0_1"/>
<gene>
    <name evidence="1" type="ORF">ARALYDRAFT_892395</name>
</gene>
<dbReference type="STRING" id="81972.D7KKJ1"/>
<protein>
    <submittedName>
        <fullName evidence="1">Uncharacterized protein</fullName>
    </submittedName>
</protein>
<proteinExistence type="predicted"/>
<dbReference type="KEGG" id="aly:9327819"/>
<reference evidence="2" key="1">
    <citation type="journal article" date="2011" name="Nat. Genet.">
        <title>The Arabidopsis lyrata genome sequence and the basis of rapid genome size change.</title>
        <authorList>
            <person name="Hu T.T."/>
            <person name="Pattyn P."/>
            <person name="Bakker E.G."/>
            <person name="Cao J."/>
            <person name="Cheng J.-F."/>
            <person name="Clark R.M."/>
            <person name="Fahlgren N."/>
            <person name="Fawcett J.A."/>
            <person name="Grimwood J."/>
            <person name="Gundlach H."/>
            <person name="Haberer G."/>
            <person name="Hollister J.D."/>
            <person name="Ossowski S."/>
            <person name="Ottilar R.P."/>
            <person name="Salamov A.A."/>
            <person name="Schneeberger K."/>
            <person name="Spannagl M."/>
            <person name="Wang X."/>
            <person name="Yang L."/>
            <person name="Nasrallah M.E."/>
            <person name="Bergelson J."/>
            <person name="Carrington J.C."/>
            <person name="Gaut B.S."/>
            <person name="Schmutz J."/>
            <person name="Mayer K.F.X."/>
            <person name="Van de Peer Y."/>
            <person name="Grigoriev I.V."/>
            <person name="Nordborg M."/>
            <person name="Weigel D."/>
            <person name="Guo Y.-L."/>
        </authorList>
    </citation>
    <scope>NUCLEOTIDE SEQUENCE [LARGE SCALE GENOMIC DNA]</scope>
    <source>
        <strain evidence="2">cv. MN47</strain>
    </source>
</reference>
<keyword evidence="2" id="KW-1185">Reference proteome</keyword>
<name>D7KKJ1_ARALL</name>
<organism evidence="2">
    <name type="scientific">Arabidopsis lyrata subsp. lyrata</name>
    <name type="common">Lyre-leaved rock-cress</name>
    <dbReference type="NCBI Taxonomy" id="81972"/>
    <lineage>
        <taxon>Eukaryota</taxon>
        <taxon>Viridiplantae</taxon>
        <taxon>Streptophyta</taxon>
        <taxon>Embryophyta</taxon>
        <taxon>Tracheophyta</taxon>
        <taxon>Spermatophyta</taxon>
        <taxon>Magnoliopsida</taxon>
        <taxon>eudicotyledons</taxon>
        <taxon>Gunneridae</taxon>
        <taxon>Pentapetalae</taxon>
        <taxon>rosids</taxon>
        <taxon>malvids</taxon>
        <taxon>Brassicales</taxon>
        <taxon>Brassicaceae</taxon>
        <taxon>Camelineae</taxon>
        <taxon>Arabidopsis</taxon>
    </lineage>
</organism>
<dbReference type="Proteomes" id="UP000008694">
    <property type="component" value="Unassembled WGS sequence"/>
</dbReference>
<dbReference type="OrthoDB" id="1030906at2759"/>
<accession>D7KKJ1</accession>